<comment type="similarity">
    <text evidence="7">Belongs to the TonB-dependent receptor family.</text>
</comment>
<evidence type="ECO:0000256" key="4">
    <source>
        <dbReference type="ARBA" id="ARBA00022692"/>
    </source>
</evidence>
<dbReference type="GO" id="GO:0009279">
    <property type="term" value="C:cell outer membrane"/>
    <property type="evidence" value="ECO:0007669"/>
    <property type="project" value="UniProtKB-SubCell"/>
</dbReference>
<evidence type="ECO:0000256" key="6">
    <source>
        <dbReference type="ARBA" id="ARBA00023237"/>
    </source>
</evidence>
<keyword evidence="4 7" id="KW-0812">Transmembrane</keyword>
<dbReference type="Gene3D" id="2.40.170.20">
    <property type="entry name" value="TonB-dependent receptor, beta-barrel domain"/>
    <property type="match status" value="1"/>
</dbReference>
<accession>A0A702DDP0</accession>
<dbReference type="SUPFAM" id="SSF56935">
    <property type="entry name" value="Porins"/>
    <property type="match status" value="1"/>
</dbReference>
<comment type="caution">
    <text evidence="8">The sequence shown here is derived from an EMBL/GenBank/DDBJ whole genome shotgun (WGS) entry which is preliminary data.</text>
</comment>
<reference evidence="8" key="2">
    <citation type="submission" date="2018-07" db="EMBL/GenBank/DDBJ databases">
        <authorList>
            <consortium name="NCBI Pathogen Detection Project"/>
        </authorList>
    </citation>
    <scope>NUCLEOTIDE SEQUENCE</scope>
    <source>
        <strain evidence="8">11-3796</strain>
    </source>
</reference>
<organism evidence="8">
    <name type="scientific">Salmonella diarizonae</name>
    <dbReference type="NCBI Taxonomy" id="59204"/>
    <lineage>
        <taxon>Bacteria</taxon>
        <taxon>Pseudomonadati</taxon>
        <taxon>Pseudomonadota</taxon>
        <taxon>Gammaproteobacteria</taxon>
        <taxon>Enterobacterales</taxon>
        <taxon>Enterobacteriaceae</taxon>
        <taxon>Salmonella</taxon>
    </lineage>
</organism>
<protein>
    <submittedName>
        <fullName evidence="8">TonB-dependent receptor</fullName>
    </submittedName>
</protein>
<keyword evidence="8" id="KW-0675">Receptor</keyword>
<sequence>MMKLLIDQWSLTLNVTNLFDKNYVSICCEMCWYGAPRSVMLTANYDR</sequence>
<comment type="subcellular location">
    <subcellularLocation>
        <location evidence="1 7">Cell outer membrane</location>
        <topology evidence="1 7">Multi-pass membrane protein</topology>
    </subcellularLocation>
</comment>
<evidence type="ECO:0000256" key="1">
    <source>
        <dbReference type="ARBA" id="ARBA00004571"/>
    </source>
</evidence>
<dbReference type="InterPro" id="IPR039426">
    <property type="entry name" value="TonB-dep_rcpt-like"/>
</dbReference>
<keyword evidence="2 7" id="KW-0813">Transport</keyword>
<evidence type="ECO:0000256" key="2">
    <source>
        <dbReference type="ARBA" id="ARBA00022448"/>
    </source>
</evidence>
<evidence type="ECO:0000256" key="7">
    <source>
        <dbReference type="PROSITE-ProRule" id="PRU01360"/>
    </source>
</evidence>
<keyword evidence="5 7" id="KW-0472">Membrane</keyword>
<keyword evidence="6 7" id="KW-0998">Cell outer membrane</keyword>
<evidence type="ECO:0000313" key="8">
    <source>
        <dbReference type="EMBL" id="HAC6771429.1"/>
    </source>
</evidence>
<dbReference type="EMBL" id="DAAMIJ010000067">
    <property type="protein sequence ID" value="HAC6771429.1"/>
    <property type="molecule type" value="Genomic_DNA"/>
</dbReference>
<reference evidence="8" key="1">
    <citation type="journal article" date="2018" name="Genome Biol.">
        <title>SKESA: strategic k-mer extension for scrupulous assemblies.</title>
        <authorList>
            <person name="Souvorov A."/>
            <person name="Agarwala R."/>
            <person name="Lipman D.J."/>
        </authorList>
    </citation>
    <scope>NUCLEOTIDE SEQUENCE</scope>
    <source>
        <strain evidence="8">11-3796</strain>
    </source>
</reference>
<keyword evidence="3 7" id="KW-1134">Transmembrane beta strand</keyword>
<name>A0A702DDP0_SALDZ</name>
<proteinExistence type="inferred from homology"/>
<gene>
    <name evidence="8" type="ORF">G0D72_20610</name>
</gene>
<dbReference type="InterPro" id="IPR036942">
    <property type="entry name" value="Beta-barrel_TonB_sf"/>
</dbReference>
<evidence type="ECO:0000256" key="3">
    <source>
        <dbReference type="ARBA" id="ARBA00022452"/>
    </source>
</evidence>
<dbReference type="AlphaFoldDB" id="A0A702DDP0"/>
<dbReference type="PROSITE" id="PS52016">
    <property type="entry name" value="TONB_DEPENDENT_REC_3"/>
    <property type="match status" value="1"/>
</dbReference>
<evidence type="ECO:0000256" key="5">
    <source>
        <dbReference type="ARBA" id="ARBA00023136"/>
    </source>
</evidence>